<dbReference type="PANTHER" id="PTHR33908:SF11">
    <property type="entry name" value="MEMBRANE PROTEIN"/>
    <property type="match status" value="1"/>
</dbReference>
<dbReference type="InterPro" id="IPR050297">
    <property type="entry name" value="LipidA_mod_glycosyltrf_83"/>
</dbReference>
<dbReference type="PANTHER" id="PTHR33908">
    <property type="entry name" value="MANNOSYLTRANSFERASE YKCB-RELATED"/>
    <property type="match status" value="1"/>
</dbReference>
<dbReference type="STRING" id="504486.SAMN05660703_1146"/>
<feature type="transmembrane region" description="Helical" evidence="8">
    <location>
        <begin position="120"/>
        <end position="141"/>
    </location>
</feature>
<comment type="subcellular location">
    <subcellularLocation>
        <location evidence="1">Cell membrane</location>
        <topology evidence="1">Multi-pass membrane protein</topology>
    </subcellularLocation>
</comment>
<evidence type="ECO:0000256" key="5">
    <source>
        <dbReference type="ARBA" id="ARBA00022692"/>
    </source>
</evidence>
<evidence type="ECO:0000256" key="2">
    <source>
        <dbReference type="ARBA" id="ARBA00022475"/>
    </source>
</evidence>
<feature type="transmembrane region" description="Helical" evidence="8">
    <location>
        <begin position="286"/>
        <end position="305"/>
    </location>
</feature>
<organism evidence="10 11">
    <name type="scientific">Cellulophaga tyrosinoxydans</name>
    <dbReference type="NCBI Taxonomy" id="504486"/>
    <lineage>
        <taxon>Bacteria</taxon>
        <taxon>Pseudomonadati</taxon>
        <taxon>Bacteroidota</taxon>
        <taxon>Flavobacteriia</taxon>
        <taxon>Flavobacteriales</taxon>
        <taxon>Flavobacteriaceae</taxon>
        <taxon>Cellulophaga</taxon>
    </lineage>
</organism>
<evidence type="ECO:0000256" key="1">
    <source>
        <dbReference type="ARBA" id="ARBA00004651"/>
    </source>
</evidence>
<keyword evidence="4 10" id="KW-0808">Transferase</keyword>
<feature type="transmembrane region" description="Helical" evidence="8">
    <location>
        <begin position="21"/>
        <end position="38"/>
    </location>
</feature>
<feature type="transmembrane region" description="Helical" evidence="8">
    <location>
        <begin position="166"/>
        <end position="196"/>
    </location>
</feature>
<dbReference type="Pfam" id="PF13231">
    <property type="entry name" value="PMT_2"/>
    <property type="match status" value="1"/>
</dbReference>
<keyword evidence="7 8" id="KW-0472">Membrane</keyword>
<evidence type="ECO:0000256" key="8">
    <source>
        <dbReference type="SAM" id="Phobius"/>
    </source>
</evidence>
<dbReference type="InterPro" id="IPR038731">
    <property type="entry name" value="RgtA/B/C-like"/>
</dbReference>
<keyword evidence="5 8" id="KW-0812">Transmembrane</keyword>
<keyword evidence="3 10" id="KW-0328">Glycosyltransferase</keyword>
<dbReference type="GO" id="GO:0009103">
    <property type="term" value="P:lipopolysaccharide biosynthetic process"/>
    <property type="evidence" value="ECO:0007669"/>
    <property type="project" value="UniProtKB-ARBA"/>
</dbReference>
<dbReference type="GO" id="GO:0016763">
    <property type="term" value="F:pentosyltransferase activity"/>
    <property type="evidence" value="ECO:0007669"/>
    <property type="project" value="TreeGrafter"/>
</dbReference>
<gene>
    <name evidence="10" type="ORF">SAMN05660703_1146</name>
</gene>
<evidence type="ECO:0000313" key="10">
    <source>
        <dbReference type="EMBL" id="SMC43473.1"/>
    </source>
</evidence>
<name>A0A1W1Z502_9FLAO</name>
<feature type="transmembrane region" description="Helical" evidence="8">
    <location>
        <begin position="311"/>
        <end position="330"/>
    </location>
</feature>
<evidence type="ECO:0000256" key="7">
    <source>
        <dbReference type="ARBA" id="ARBA00023136"/>
    </source>
</evidence>
<evidence type="ECO:0000256" key="3">
    <source>
        <dbReference type="ARBA" id="ARBA00022676"/>
    </source>
</evidence>
<accession>A0A1W1Z502</accession>
<dbReference type="RefSeq" id="WP_084060418.1">
    <property type="nucleotide sequence ID" value="NZ_FWXO01000001.1"/>
</dbReference>
<feature type="transmembrane region" description="Helical" evidence="8">
    <location>
        <begin position="255"/>
        <end position="274"/>
    </location>
</feature>
<keyword evidence="6 8" id="KW-1133">Transmembrane helix</keyword>
<evidence type="ECO:0000259" key="9">
    <source>
        <dbReference type="Pfam" id="PF13231"/>
    </source>
</evidence>
<dbReference type="EMBL" id="FWXO01000001">
    <property type="protein sequence ID" value="SMC43473.1"/>
    <property type="molecule type" value="Genomic_DNA"/>
</dbReference>
<evidence type="ECO:0000313" key="11">
    <source>
        <dbReference type="Proteomes" id="UP000192360"/>
    </source>
</evidence>
<protein>
    <submittedName>
        <fullName evidence="10">Dolichyl-phosphate-mannose-protein mannosyltransferase</fullName>
    </submittedName>
</protein>
<dbReference type="GO" id="GO:0005886">
    <property type="term" value="C:plasma membrane"/>
    <property type="evidence" value="ECO:0007669"/>
    <property type="project" value="UniProtKB-SubCell"/>
</dbReference>
<evidence type="ECO:0000256" key="6">
    <source>
        <dbReference type="ARBA" id="ARBA00022989"/>
    </source>
</evidence>
<sequence length="495" mass="57207">MLTKLFDYLTPKYNSLKNRSIFGILFLITFFIRLPFFFRDYIDRDESTFILMGQSWVNGHLPYMELWDLKPPLNFLFFAGILYTFGKSLIAIRFFGVLIVAITAYFTYKITTIVSTKKVGFWAAIFCVFLQSLFGSMQGVMSEHISMVFFTPALYLLLKYKNWEGFLIAGILMGFTSMVKLNMAYPIALAGLYYLYSTVRQKNYKEGLINTICYGIGILLVIGLTILPYYLNDHILLWWNSVIKAPLIYTETRRMSVLSFMPIVGVLMLFLLFAKKKALIDFKRSDIQLLVIVMAGVMLSFIKGGRLNGHYLIQLYPILLILIGVFIGNIKTLTSFRYQPIIGVILLLIPLESYMEYGAIIKNKISKGSFYNGEGIEVPKYLIANKINHENILFTEYHIGYWFLNVNPPTKAATHPSNISRADLFPYAENLRKTTLEEIQYILEVKQPAIIVKRKDKQLLDRKLIAENNYVNTYLDKNYTLLHKIGEAVIYQRLK</sequence>
<evidence type="ECO:0000256" key="4">
    <source>
        <dbReference type="ARBA" id="ARBA00022679"/>
    </source>
</evidence>
<dbReference type="OrthoDB" id="345761at2"/>
<feature type="transmembrane region" description="Helical" evidence="8">
    <location>
        <begin position="75"/>
        <end position="108"/>
    </location>
</feature>
<keyword evidence="2" id="KW-1003">Cell membrane</keyword>
<dbReference type="Proteomes" id="UP000192360">
    <property type="component" value="Unassembled WGS sequence"/>
</dbReference>
<dbReference type="AlphaFoldDB" id="A0A1W1Z502"/>
<feature type="domain" description="Glycosyltransferase RgtA/B/C/D-like" evidence="9">
    <location>
        <begin position="70"/>
        <end position="221"/>
    </location>
</feature>
<reference evidence="11" key="1">
    <citation type="submission" date="2017-04" db="EMBL/GenBank/DDBJ databases">
        <authorList>
            <person name="Varghese N."/>
            <person name="Submissions S."/>
        </authorList>
    </citation>
    <scope>NUCLEOTIDE SEQUENCE [LARGE SCALE GENOMIC DNA]</scope>
    <source>
        <strain evidence="11">DSM 21164</strain>
    </source>
</reference>
<proteinExistence type="predicted"/>
<keyword evidence="11" id="KW-1185">Reference proteome</keyword>
<feature type="transmembrane region" description="Helical" evidence="8">
    <location>
        <begin position="208"/>
        <end position="231"/>
    </location>
</feature>